<accession>A0A1D8JCW8</accession>
<name>A0A1D8JCW8_9BACL</name>
<feature type="region of interest" description="Disordered" evidence="1">
    <location>
        <begin position="98"/>
        <end position="119"/>
    </location>
</feature>
<proteinExistence type="predicted"/>
<dbReference type="RefSeq" id="WP_075526660.1">
    <property type="nucleotide sequence ID" value="NZ_CP017560.1"/>
</dbReference>
<dbReference type="AlphaFoldDB" id="A0A1D8JCW8"/>
<dbReference type="EMBL" id="CP017560">
    <property type="protein sequence ID" value="AOV06553.1"/>
    <property type="molecule type" value="Genomic_DNA"/>
</dbReference>
<evidence type="ECO:0000313" key="2">
    <source>
        <dbReference type="EMBL" id="AOV06553.1"/>
    </source>
</evidence>
<feature type="compositionally biased region" description="Basic residues" evidence="1">
    <location>
        <begin position="1"/>
        <end position="18"/>
    </location>
</feature>
<evidence type="ECO:0000256" key="1">
    <source>
        <dbReference type="SAM" id="MobiDB-lite"/>
    </source>
</evidence>
<organism evidence="2 3">
    <name type="scientific">Sporosarcina ureilytica</name>
    <dbReference type="NCBI Taxonomy" id="298596"/>
    <lineage>
        <taxon>Bacteria</taxon>
        <taxon>Bacillati</taxon>
        <taxon>Bacillota</taxon>
        <taxon>Bacilli</taxon>
        <taxon>Bacillales</taxon>
        <taxon>Caryophanaceae</taxon>
        <taxon>Sporosarcina</taxon>
    </lineage>
</organism>
<sequence>MPKKGPKPPKPKKHHKHSTKDTHDKNTACAFLDEEICIEAKVTVNPDVSVGEIEVKCLESTIDPSSKHKNASDECTMIVSQLIRVKIPVHFKANVKAEKHGVSCGDHSDESSSCLDDHK</sequence>
<gene>
    <name evidence="2" type="ORF">BI350_02285</name>
</gene>
<protein>
    <submittedName>
        <fullName evidence="2">Uncharacterized protein</fullName>
    </submittedName>
</protein>
<feature type="region of interest" description="Disordered" evidence="1">
    <location>
        <begin position="1"/>
        <end position="25"/>
    </location>
</feature>
<dbReference type="Proteomes" id="UP000185746">
    <property type="component" value="Chromosome"/>
</dbReference>
<evidence type="ECO:0000313" key="3">
    <source>
        <dbReference type="Proteomes" id="UP000185746"/>
    </source>
</evidence>
<dbReference type="KEGG" id="surl:BI350_02285"/>
<reference evidence="2 3" key="1">
    <citation type="submission" date="2016-09" db="EMBL/GenBank/DDBJ databases">
        <title>Complete genome sequence of the Lysinibacillus sphaericus LMG 22257, a specie of Bacillus with ureolytic activity that can effectively biodeposit calcium carbonate.</title>
        <authorList>
            <person name="Yan W."/>
        </authorList>
    </citation>
    <scope>NUCLEOTIDE SEQUENCE [LARGE SCALE GENOMIC DNA]</scope>
    <source>
        <strain evidence="2 3">LMG 22257</strain>
    </source>
</reference>
<keyword evidence="3" id="KW-1185">Reference proteome</keyword>